<evidence type="ECO:0000313" key="3">
    <source>
        <dbReference type="Proteomes" id="UP001501436"/>
    </source>
</evidence>
<keyword evidence="3" id="KW-1185">Reference proteome</keyword>
<dbReference type="CDD" id="cd12797">
    <property type="entry name" value="M23_peptidase"/>
    <property type="match status" value="1"/>
</dbReference>
<sequence>MGKASVTLAAHLAMAEVPVSVVVDFENVTDKLYRIDLTAANTKLTTEIVDDADSFGDWITTQLTDNQCRYAIGGYLENRTVYSRKQLFGANDDEPRSVHLGVDIWAAAGTIVRAALDGAVHSFNDNAGNGDYGPTIILQHEVNGLKLYSLYGHLNRKSLQKIQVGQQVHAGQKIAEFGIPDENGNWPPHLHFQLILDMQGKQGDFPGVCKPSEKTGYLEIIPDPNLLLNFLPEDYK</sequence>
<gene>
    <name evidence="2" type="ORF">GCM10023313_02020</name>
</gene>
<dbReference type="PANTHER" id="PTHR21666">
    <property type="entry name" value="PEPTIDASE-RELATED"/>
    <property type="match status" value="1"/>
</dbReference>
<name>A0ABP9FKC7_9SPHI</name>
<dbReference type="InterPro" id="IPR011055">
    <property type="entry name" value="Dup_hybrid_motif"/>
</dbReference>
<comment type="caution">
    <text evidence="2">The sequence shown here is derived from an EMBL/GenBank/DDBJ whole genome shotgun (WGS) entry which is preliminary data.</text>
</comment>
<dbReference type="PANTHER" id="PTHR21666:SF270">
    <property type="entry name" value="MUREIN HYDROLASE ACTIVATOR ENVC"/>
    <property type="match status" value="1"/>
</dbReference>
<dbReference type="Pfam" id="PF01551">
    <property type="entry name" value="Peptidase_M23"/>
    <property type="match status" value="1"/>
</dbReference>
<dbReference type="InterPro" id="IPR050570">
    <property type="entry name" value="Cell_wall_metabolism_enzyme"/>
</dbReference>
<proteinExistence type="predicted"/>
<evidence type="ECO:0000259" key="1">
    <source>
        <dbReference type="Pfam" id="PF01551"/>
    </source>
</evidence>
<dbReference type="EMBL" id="BAABJI010000001">
    <property type="protein sequence ID" value="GAA4903133.1"/>
    <property type="molecule type" value="Genomic_DNA"/>
</dbReference>
<dbReference type="Gene3D" id="2.70.70.10">
    <property type="entry name" value="Glucose Permease (Domain IIA)"/>
    <property type="match status" value="1"/>
</dbReference>
<accession>A0ABP9FKC7</accession>
<dbReference type="RefSeq" id="WP_345328974.1">
    <property type="nucleotide sequence ID" value="NZ_BAABJI010000001.1"/>
</dbReference>
<dbReference type="Proteomes" id="UP001501436">
    <property type="component" value="Unassembled WGS sequence"/>
</dbReference>
<protein>
    <recommendedName>
        <fullName evidence="1">M23ase beta-sheet core domain-containing protein</fullName>
    </recommendedName>
</protein>
<evidence type="ECO:0000313" key="2">
    <source>
        <dbReference type="EMBL" id="GAA4903133.1"/>
    </source>
</evidence>
<dbReference type="InterPro" id="IPR016047">
    <property type="entry name" value="M23ase_b-sheet_dom"/>
</dbReference>
<organism evidence="2 3">
    <name type="scientific">Mucilaginibacter defluvii</name>
    <dbReference type="NCBI Taxonomy" id="1196019"/>
    <lineage>
        <taxon>Bacteria</taxon>
        <taxon>Pseudomonadati</taxon>
        <taxon>Bacteroidota</taxon>
        <taxon>Sphingobacteriia</taxon>
        <taxon>Sphingobacteriales</taxon>
        <taxon>Sphingobacteriaceae</taxon>
        <taxon>Mucilaginibacter</taxon>
    </lineage>
</organism>
<reference evidence="3" key="1">
    <citation type="journal article" date="2019" name="Int. J. Syst. Evol. Microbiol.">
        <title>The Global Catalogue of Microorganisms (GCM) 10K type strain sequencing project: providing services to taxonomists for standard genome sequencing and annotation.</title>
        <authorList>
            <consortium name="The Broad Institute Genomics Platform"/>
            <consortium name="The Broad Institute Genome Sequencing Center for Infectious Disease"/>
            <person name="Wu L."/>
            <person name="Ma J."/>
        </authorList>
    </citation>
    <scope>NUCLEOTIDE SEQUENCE [LARGE SCALE GENOMIC DNA]</scope>
    <source>
        <strain evidence="3">JCM 18283</strain>
    </source>
</reference>
<feature type="domain" description="M23ase beta-sheet core" evidence="1">
    <location>
        <begin position="98"/>
        <end position="195"/>
    </location>
</feature>
<dbReference type="SUPFAM" id="SSF51261">
    <property type="entry name" value="Duplicated hybrid motif"/>
    <property type="match status" value="1"/>
</dbReference>